<dbReference type="InterPro" id="IPR016135">
    <property type="entry name" value="UBQ-conjugating_enzyme/RWD"/>
</dbReference>
<proteinExistence type="predicted"/>
<evidence type="ECO:0000256" key="1">
    <source>
        <dbReference type="SAM" id="MobiDB-lite"/>
    </source>
</evidence>
<dbReference type="EMBL" id="GIIL01002373">
    <property type="protein sequence ID" value="NOV46099.1"/>
    <property type="molecule type" value="Transcribed_RNA"/>
</dbReference>
<dbReference type="SMART" id="SM00591">
    <property type="entry name" value="RWD"/>
    <property type="match status" value="1"/>
</dbReference>
<dbReference type="InterPro" id="IPR032378">
    <property type="entry name" value="ZC3H15/TMA46_C"/>
</dbReference>
<protein>
    <submittedName>
        <fullName evidence="3">Putative rwd domain protein</fullName>
    </submittedName>
</protein>
<dbReference type="AlphaFoldDB" id="A0A6M2DIF8"/>
<dbReference type="SUPFAM" id="SSF54495">
    <property type="entry name" value="UBC-like"/>
    <property type="match status" value="1"/>
</dbReference>
<dbReference type="Pfam" id="PF16543">
    <property type="entry name" value="DFRP_C"/>
    <property type="match status" value="1"/>
</dbReference>
<feature type="region of interest" description="Disordered" evidence="1">
    <location>
        <begin position="218"/>
        <end position="240"/>
    </location>
</feature>
<accession>A0A6M2DIF8</accession>
<organism evidence="3">
    <name type="scientific">Xenopsylla cheopis</name>
    <name type="common">Oriental rat flea</name>
    <name type="synonym">Pulex cheopis</name>
    <dbReference type="NCBI Taxonomy" id="163159"/>
    <lineage>
        <taxon>Eukaryota</taxon>
        <taxon>Metazoa</taxon>
        <taxon>Ecdysozoa</taxon>
        <taxon>Arthropoda</taxon>
        <taxon>Hexapoda</taxon>
        <taxon>Insecta</taxon>
        <taxon>Pterygota</taxon>
        <taxon>Neoptera</taxon>
        <taxon>Endopterygota</taxon>
        <taxon>Siphonaptera</taxon>
        <taxon>Pulicidae</taxon>
        <taxon>Xenopsyllinae</taxon>
        <taxon>Xenopsylla</taxon>
    </lineage>
</organism>
<name>A0A6M2DIF8_XENCH</name>
<dbReference type="InterPro" id="IPR006575">
    <property type="entry name" value="RWD_dom"/>
</dbReference>
<sequence>MNYHEEQCNEIEALDSIYYGDMEIIEKEPYHKFKIPIKSEEYTIESPEGLACSLIFTYTKTYPDTPPEIDIEDTENFEDVNENDLKQHILEEANNNLGMVMIFTLVSTGQEWLNVQWDNLKREREEGIIRKREAEEEAERKRFEGTRVTVETFLKWRTAFELDTGVNSKREKDAKDNKRLTGKELFLRDTTLNESDLKFLEEGADFVKVDESLFQNLDDLDLDDDDDDDEDYVPGDSDES</sequence>
<dbReference type="FunFam" id="3.10.110.10:FF:000075">
    <property type="entry name" value="RWD domain-containing protein (Gir2)"/>
    <property type="match status" value="1"/>
</dbReference>
<dbReference type="Pfam" id="PF05773">
    <property type="entry name" value="RWD"/>
    <property type="match status" value="1"/>
</dbReference>
<dbReference type="Gene3D" id="3.10.110.10">
    <property type="entry name" value="Ubiquitin Conjugating Enzyme"/>
    <property type="match status" value="1"/>
</dbReference>
<evidence type="ECO:0000259" key="2">
    <source>
        <dbReference type="PROSITE" id="PS50908"/>
    </source>
</evidence>
<dbReference type="PANTHER" id="PTHR12292">
    <property type="entry name" value="RWD DOMAIN-CONTAINING PROTEIN"/>
    <property type="match status" value="1"/>
</dbReference>
<evidence type="ECO:0000313" key="3">
    <source>
        <dbReference type="EMBL" id="NOV46099.1"/>
    </source>
</evidence>
<dbReference type="CDD" id="cd23816">
    <property type="entry name" value="RWD_RWDD1"/>
    <property type="match status" value="1"/>
</dbReference>
<dbReference type="PROSITE" id="PS50908">
    <property type="entry name" value="RWD"/>
    <property type="match status" value="1"/>
</dbReference>
<reference evidence="3" key="1">
    <citation type="submission" date="2020-03" db="EMBL/GenBank/DDBJ databases">
        <title>Transcriptomic Profiling of the Digestive Tract of the Rat Flea, Xenopsylla cheopis, Following Blood Feeding and Infection with Yersinia pestis.</title>
        <authorList>
            <person name="Bland D.M."/>
            <person name="Martens C.A."/>
            <person name="Virtaneva K."/>
            <person name="Kanakabandi K."/>
            <person name="Long D."/>
            <person name="Rosenke R."/>
            <person name="Saturday G.A."/>
            <person name="Hoyt F.H."/>
            <person name="Bruno D.P."/>
            <person name="Ribeiro J.M.C."/>
            <person name="Hinnebusch J."/>
        </authorList>
    </citation>
    <scope>NUCLEOTIDE SEQUENCE</scope>
</reference>
<dbReference type="InterPro" id="IPR040213">
    <property type="entry name" value="GIR2-like"/>
</dbReference>
<feature type="domain" description="RWD" evidence="2">
    <location>
        <begin position="9"/>
        <end position="116"/>
    </location>
</feature>